<dbReference type="SUPFAM" id="SSF51445">
    <property type="entry name" value="(Trans)glycosidases"/>
    <property type="match status" value="1"/>
</dbReference>
<dbReference type="PANTHER" id="PTHR13170:SF16">
    <property type="entry name" value="PROTEIN O-GLCNACASE"/>
    <property type="match status" value="1"/>
</dbReference>
<dbReference type="InterPro" id="IPR017853">
    <property type="entry name" value="GH"/>
</dbReference>
<comment type="similarity">
    <text evidence="3">Belongs to the glycosyl hydrolase 84 family.</text>
</comment>
<sequence length="363" mass="42101">MYKNPAQPLGTIEGFFGKSWSWQERSDHLQFLARYGYDFYIYAPKSDAHLRRHWQLDWPAETQSELQKLRHQCHTLGLHFGIGLSPLDIYRESRENQHRSLRQRVRQIRSLQPDILCILFDDMRGDLPQLAQLQLDLVHLAASESLAHRLIFCPSYYSVDPVLEKVFGTMPEGYWQALGKGLDKAIDIFWTGEKVCSPEYALTHLHRVRELFQRKPFLWDNYPVNDGAIKSSHLHLRAFPYSHHQLHNQLNGHAINPMNQPWLSQLAIASLIAAYEQGAQYQPQQTFDRLAQELPGNTMAVQLHQHLGLFQDQGLSHMSDAQKLALIEIYRPFTEQSQSAPYAQEIIQWLSGEYVFDPACLTE</sequence>
<protein>
    <submittedName>
        <fullName evidence="5">Hyaluronidase, putative, hyl84A</fullName>
        <ecNumber evidence="5">3.2.1.35</ecNumber>
    </submittedName>
</protein>
<proteinExistence type="inferred from homology"/>
<dbReference type="RefSeq" id="WP_012486983.1">
    <property type="nucleotide sequence ID" value="NC_010995.1"/>
</dbReference>
<dbReference type="KEGG" id="cja:CJA_1347"/>
<dbReference type="OrthoDB" id="9760892at2"/>
<evidence type="ECO:0000256" key="3">
    <source>
        <dbReference type="PROSITE-ProRule" id="PRU01353"/>
    </source>
</evidence>
<keyword evidence="1 3" id="KW-0378">Hydrolase</keyword>
<feature type="domain" description="GH84" evidence="4">
    <location>
        <begin position="7"/>
        <end position="279"/>
    </location>
</feature>
<dbReference type="InterPro" id="IPR051822">
    <property type="entry name" value="Glycosyl_Hydrolase_84"/>
</dbReference>
<dbReference type="CAZy" id="GH84">
    <property type="family name" value="Glycoside Hydrolase Family 84"/>
</dbReference>
<dbReference type="PANTHER" id="PTHR13170">
    <property type="entry name" value="O-GLCNACASE"/>
    <property type="match status" value="1"/>
</dbReference>
<keyword evidence="6" id="KW-1185">Reference proteome</keyword>
<evidence type="ECO:0000259" key="4">
    <source>
        <dbReference type="PROSITE" id="PS52009"/>
    </source>
</evidence>
<evidence type="ECO:0000256" key="1">
    <source>
        <dbReference type="ARBA" id="ARBA00022801"/>
    </source>
</evidence>
<evidence type="ECO:0000313" key="6">
    <source>
        <dbReference type="Proteomes" id="UP000001036"/>
    </source>
</evidence>
<dbReference type="GO" id="GO:1901135">
    <property type="term" value="P:carbohydrate derivative metabolic process"/>
    <property type="evidence" value="ECO:0007669"/>
    <property type="project" value="UniProtKB-ARBA"/>
</dbReference>
<reference evidence="5 6" key="1">
    <citation type="journal article" date="2008" name="J. Bacteriol.">
        <title>Insights into plant cell wall degradation from the genome sequence of the soil bacterium Cellvibrio japonicus.</title>
        <authorList>
            <person name="Deboy R.T."/>
            <person name="Mongodin E.F."/>
            <person name="Fouts D.E."/>
            <person name="Tailford L.E."/>
            <person name="Khouri H."/>
            <person name="Emerson J.B."/>
            <person name="Mohamoud Y."/>
            <person name="Watkins K."/>
            <person name="Henrissat B."/>
            <person name="Gilbert H.J."/>
            <person name="Nelson K.E."/>
        </authorList>
    </citation>
    <scope>NUCLEOTIDE SEQUENCE [LARGE SCALE GENOMIC DNA]</scope>
    <source>
        <strain evidence="5 6">Ueda107</strain>
    </source>
</reference>
<dbReference type="GO" id="GO:0004415">
    <property type="term" value="F:hyalurononglucosaminidase activity"/>
    <property type="evidence" value="ECO:0007669"/>
    <property type="project" value="UniProtKB-EC"/>
</dbReference>
<dbReference type="EMBL" id="CP000934">
    <property type="protein sequence ID" value="ACE83103.1"/>
    <property type="molecule type" value="Genomic_DNA"/>
</dbReference>
<dbReference type="EC" id="3.2.1.35" evidence="5"/>
<dbReference type="STRING" id="498211.CJA_1347"/>
<dbReference type="Pfam" id="PF07555">
    <property type="entry name" value="NAGidase"/>
    <property type="match status" value="1"/>
</dbReference>
<dbReference type="AlphaFoldDB" id="B3PCY4"/>
<dbReference type="Proteomes" id="UP000001036">
    <property type="component" value="Chromosome"/>
</dbReference>
<name>B3PCY4_CELJU</name>
<organism evidence="5 6">
    <name type="scientific">Cellvibrio japonicus (strain Ueda107)</name>
    <name type="common">Pseudomonas fluorescens subsp. cellulosa</name>
    <dbReference type="NCBI Taxonomy" id="498211"/>
    <lineage>
        <taxon>Bacteria</taxon>
        <taxon>Pseudomonadati</taxon>
        <taxon>Pseudomonadota</taxon>
        <taxon>Gammaproteobacteria</taxon>
        <taxon>Cellvibrionales</taxon>
        <taxon>Cellvibrionaceae</taxon>
        <taxon>Cellvibrio</taxon>
    </lineage>
</organism>
<dbReference type="eggNOG" id="COG3525">
    <property type="taxonomic scope" value="Bacteria"/>
</dbReference>
<dbReference type="HOGENOM" id="CLU_001501_5_0_6"/>
<gene>
    <name evidence="5" type="primary">hyl84</name>
    <name evidence="5" type="ordered locus">CJA_1347</name>
</gene>
<accession>B3PCY4</accession>
<evidence type="ECO:0000256" key="2">
    <source>
        <dbReference type="ARBA" id="ARBA00023295"/>
    </source>
</evidence>
<dbReference type="PROSITE" id="PS52009">
    <property type="entry name" value="GH84"/>
    <property type="match status" value="1"/>
</dbReference>
<keyword evidence="2 3" id="KW-0326">Glycosidase</keyword>
<dbReference type="Gene3D" id="3.20.20.80">
    <property type="entry name" value="Glycosidases"/>
    <property type="match status" value="1"/>
</dbReference>
<dbReference type="InterPro" id="IPR011496">
    <property type="entry name" value="O-GlcNAcase_cat"/>
</dbReference>
<feature type="active site" description="Proton donor" evidence="3">
    <location>
        <position position="122"/>
    </location>
</feature>
<evidence type="ECO:0000313" key="5">
    <source>
        <dbReference type="EMBL" id="ACE83103.1"/>
    </source>
</evidence>